<comment type="caution">
    <text evidence="2">The sequence shown here is derived from an EMBL/GenBank/DDBJ whole genome shotgun (WGS) entry which is preliminary data.</text>
</comment>
<reference evidence="2" key="1">
    <citation type="submission" date="2023-01" db="EMBL/GenBank/DDBJ databases">
        <title>Sulfurovum sp. zt1-1 genome assembly.</title>
        <authorList>
            <person name="Wang J."/>
        </authorList>
    </citation>
    <scope>NUCLEOTIDE SEQUENCE</scope>
    <source>
        <strain evidence="2">Zt1-1</strain>
    </source>
</reference>
<name>A0ABT7QXY0_9BACT</name>
<evidence type="ECO:0000256" key="1">
    <source>
        <dbReference type="SAM" id="Phobius"/>
    </source>
</evidence>
<keyword evidence="1" id="KW-0472">Membrane</keyword>
<evidence type="ECO:0000313" key="2">
    <source>
        <dbReference type="EMBL" id="MDM5271694.1"/>
    </source>
</evidence>
<keyword evidence="1" id="KW-1133">Transmembrane helix</keyword>
<organism evidence="2 3">
    <name type="scientific">Sulfurovum zhangzhouensis</name>
    <dbReference type="NCBI Taxonomy" id="3019067"/>
    <lineage>
        <taxon>Bacteria</taxon>
        <taxon>Pseudomonadati</taxon>
        <taxon>Campylobacterota</taxon>
        <taxon>Epsilonproteobacteria</taxon>
        <taxon>Campylobacterales</taxon>
        <taxon>Sulfurovaceae</taxon>
        <taxon>Sulfurovum</taxon>
    </lineage>
</organism>
<proteinExistence type="predicted"/>
<feature type="transmembrane region" description="Helical" evidence="1">
    <location>
        <begin position="53"/>
        <end position="74"/>
    </location>
</feature>
<dbReference type="Proteomes" id="UP001169069">
    <property type="component" value="Unassembled WGS sequence"/>
</dbReference>
<protein>
    <submittedName>
        <fullName evidence="2">Uncharacterized protein</fullName>
    </submittedName>
</protein>
<keyword evidence="3" id="KW-1185">Reference proteome</keyword>
<feature type="transmembrane region" description="Helical" evidence="1">
    <location>
        <begin position="14"/>
        <end position="33"/>
    </location>
</feature>
<gene>
    <name evidence="2" type="ORF">PGH07_05865</name>
</gene>
<accession>A0ABT7QXY0</accession>
<dbReference type="RefSeq" id="WP_289413385.1">
    <property type="nucleotide sequence ID" value="NZ_JAQIBD010000002.1"/>
</dbReference>
<keyword evidence="1" id="KW-0812">Transmembrane</keyword>
<evidence type="ECO:0000313" key="3">
    <source>
        <dbReference type="Proteomes" id="UP001169069"/>
    </source>
</evidence>
<sequence length="109" mass="12366">MSYEPNVIPLKKRAFNIVGSIGLLIYGGYGIYINDLYIPGKRSSGIHLHDNPALIMYVAFICSCLVMLSVVVDHYDKRNNEYKYKLFARTLEYLGWGLFATALLLQISV</sequence>
<dbReference type="EMBL" id="JAQIBD010000002">
    <property type="protein sequence ID" value="MDM5271694.1"/>
    <property type="molecule type" value="Genomic_DNA"/>
</dbReference>
<feature type="transmembrane region" description="Helical" evidence="1">
    <location>
        <begin position="86"/>
        <end position="107"/>
    </location>
</feature>